<reference evidence="2 3" key="1">
    <citation type="journal article" date="2024" name="BMC Genomics">
        <title>De novo assembly and annotation of Popillia japonica's genome with initial clues to its potential as an invasive pest.</title>
        <authorList>
            <person name="Cucini C."/>
            <person name="Boschi S."/>
            <person name="Funari R."/>
            <person name="Cardaioli E."/>
            <person name="Iannotti N."/>
            <person name="Marturano G."/>
            <person name="Paoli F."/>
            <person name="Bruttini M."/>
            <person name="Carapelli A."/>
            <person name="Frati F."/>
            <person name="Nardi F."/>
        </authorList>
    </citation>
    <scope>NUCLEOTIDE SEQUENCE [LARGE SCALE GENOMIC DNA]</scope>
    <source>
        <strain evidence="2">DMR45628</strain>
    </source>
</reference>
<keyword evidence="3" id="KW-1185">Reference proteome</keyword>
<comment type="caution">
    <text evidence="2">The sequence shown here is derived from an EMBL/GenBank/DDBJ whole genome shotgun (WGS) entry which is preliminary data.</text>
</comment>
<organism evidence="2 3">
    <name type="scientific">Popillia japonica</name>
    <name type="common">Japanese beetle</name>
    <dbReference type="NCBI Taxonomy" id="7064"/>
    <lineage>
        <taxon>Eukaryota</taxon>
        <taxon>Metazoa</taxon>
        <taxon>Ecdysozoa</taxon>
        <taxon>Arthropoda</taxon>
        <taxon>Hexapoda</taxon>
        <taxon>Insecta</taxon>
        <taxon>Pterygota</taxon>
        <taxon>Neoptera</taxon>
        <taxon>Endopterygota</taxon>
        <taxon>Coleoptera</taxon>
        <taxon>Polyphaga</taxon>
        <taxon>Scarabaeiformia</taxon>
        <taxon>Scarabaeidae</taxon>
        <taxon>Rutelinae</taxon>
        <taxon>Popillia</taxon>
    </lineage>
</organism>
<feature type="region of interest" description="Disordered" evidence="1">
    <location>
        <begin position="65"/>
        <end position="104"/>
    </location>
</feature>
<dbReference type="AlphaFoldDB" id="A0AAW1K1S0"/>
<evidence type="ECO:0000256" key="1">
    <source>
        <dbReference type="SAM" id="MobiDB-lite"/>
    </source>
</evidence>
<gene>
    <name evidence="2" type="ORF">QE152_g25526</name>
</gene>
<sequence length="104" mass="11931">MNSNFDNVKGVDNAKTTLKGSVEILYSMVERKGRKKVKEEVPEVWKITTGMDIRILDTTVMATENGRRFRGGNGGQRRERKANSYRKKRALELRGNEQRDNADN</sequence>
<protein>
    <submittedName>
        <fullName evidence="2">Uncharacterized protein</fullName>
    </submittedName>
</protein>
<evidence type="ECO:0000313" key="2">
    <source>
        <dbReference type="EMBL" id="KAK9711322.1"/>
    </source>
</evidence>
<feature type="compositionally biased region" description="Basic residues" evidence="1">
    <location>
        <begin position="78"/>
        <end position="89"/>
    </location>
</feature>
<accession>A0AAW1K1S0</accession>
<evidence type="ECO:0000313" key="3">
    <source>
        <dbReference type="Proteomes" id="UP001458880"/>
    </source>
</evidence>
<dbReference type="Proteomes" id="UP001458880">
    <property type="component" value="Unassembled WGS sequence"/>
</dbReference>
<feature type="compositionally biased region" description="Basic and acidic residues" evidence="1">
    <location>
        <begin position="90"/>
        <end position="104"/>
    </location>
</feature>
<dbReference type="EMBL" id="JASPKY010000282">
    <property type="protein sequence ID" value="KAK9711322.1"/>
    <property type="molecule type" value="Genomic_DNA"/>
</dbReference>
<proteinExistence type="predicted"/>
<name>A0AAW1K1S0_POPJA</name>